<dbReference type="Proteomes" id="UP000002705">
    <property type="component" value="Chromosome 3"/>
</dbReference>
<evidence type="ECO:0000256" key="1">
    <source>
        <dbReference type="ARBA" id="ARBA00023015"/>
    </source>
</evidence>
<dbReference type="PANTHER" id="PTHR30136">
    <property type="entry name" value="HELIX-TURN-HELIX TRANSCRIPTIONAL REGULATOR, ICLR FAMILY"/>
    <property type="match status" value="1"/>
</dbReference>
<dbReference type="InterPro" id="IPR050707">
    <property type="entry name" value="HTH_MetabolicPath_Reg"/>
</dbReference>
<accession>Q39LN7</accession>
<dbReference type="Gene3D" id="3.30.450.40">
    <property type="match status" value="2"/>
</dbReference>
<dbReference type="Pfam" id="PF01614">
    <property type="entry name" value="IclR_C"/>
    <property type="match status" value="2"/>
</dbReference>
<protein>
    <submittedName>
        <fullName evidence="7">Transcriptional regulator, IclR family</fullName>
    </submittedName>
</protein>
<evidence type="ECO:0000256" key="4">
    <source>
        <dbReference type="SAM" id="MobiDB-lite"/>
    </source>
</evidence>
<feature type="domain" description="IclR-ED" evidence="6">
    <location>
        <begin position="104"/>
        <end position="290"/>
    </location>
</feature>
<dbReference type="PANTHER" id="PTHR30136:SF33">
    <property type="entry name" value="TRANSCRIPTIONAL REGULATORY PROTEIN"/>
    <property type="match status" value="1"/>
</dbReference>
<dbReference type="EMBL" id="CP000150">
    <property type="protein sequence ID" value="ABB06629.1"/>
    <property type="molecule type" value="Genomic_DNA"/>
</dbReference>
<dbReference type="Pfam" id="PF09339">
    <property type="entry name" value="HTH_IclR"/>
    <property type="match status" value="2"/>
</dbReference>
<dbReference type="InterPro" id="IPR005471">
    <property type="entry name" value="Tscrpt_reg_IclR_N"/>
</dbReference>
<evidence type="ECO:0000256" key="3">
    <source>
        <dbReference type="ARBA" id="ARBA00023163"/>
    </source>
</evidence>
<name>Q39LN7_BURL3</name>
<dbReference type="PATRIC" id="fig|482957.22.peg.8195"/>
<keyword evidence="2" id="KW-0238">DNA-binding</keyword>
<dbReference type="GO" id="GO:0003700">
    <property type="term" value="F:DNA-binding transcription factor activity"/>
    <property type="evidence" value="ECO:0007669"/>
    <property type="project" value="TreeGrafter"/>
</dbReference>
<gene>
    <name evidence="7" type="ordered locus">Bcep18194_C7585</name>
</gene>
<dbReference type="SMART" id="SM00346">
    <property type="entry name" value="HTH_ICLR"/>
    <property type="match status" value="2"/>
</dbReference>
<evidence type="ECO:0000259" key="6">
    <source>
        <dbReference type="PROSITE" id="PS51078"/>
    </source>
</evidence>
<dbReference type="GO" id="GO:0003677">
    <property type="term" value="F:DNA binding"/>
    <property type="evidence" value="ECO:0007669"/>
    <property type="project" value="UniProtKB-KW"/>
</dbReference>
<evidence type="ECO:0000259" key="5">
    <source>
        <dbReference type="PROSITE" id="PS51077"/>
    </source>
</evidence>
<organism evidence="7 8">
    <name type="scientific">Burkholderia lata (strain ATCC 17760 / DSM 23089 / LMG 22485 / NCIMB 9086 / R18194 / 383)</name>
    <dbReference type="NCBI Taxonomy" id="482957"/>
    <lineage>
        <taxon>Bacteria</taxon>
        <taxon>Pseudomonadati</taxon>
        <taxon>Pseudomonadota</taxon>
        <taxon>Betaproteobacteria</taxon>
        <taxon>Burkholderiales</taxon>
        <taxon>Burkholderiaceae</taxon>
        <taxon>Burkholderia</taxon>
        <taxon>Burkholderia cepacia complex</taxon>
    </lineage>
</organism>
<dbReference type="InterPro" id="IPR014757">
    <property type="entry name" value="Tscrpt_reg_IclR_C"/>
</dbReference>
<feature type="domain" description="HTH iclR-type" evidence="5">
    <location>
        <begin position="41"/>
        <end position="103"/>
    </location>
</feature>
<feature type="domain" description="IclR-ED" evidence="6">
    <location>
        <begin position="379"/>
        <end position="562"/>
    </location>
</feature>
<keyword evidence="8" id="KW-1185">Reference proteome</keyword>
<dbReference type="KEGG" id="bur:Bcep18194_C7585"/>
<dbReference type="InterPro" id="IPR036390">
    <property type="entry name" value="WH_DNA-bd_sf"/>
</dbReference>
<dbReference type="HOGENOM" id="CLU_505957_0_0_4"/>
<dbReference type="GO" id="GO:0045892">
    <property type="term" value="P:negative regulation of DNA-templated transcription"/>
    <property type="evidence" value="ECO:0007669"/>
    <property type="project" value="TreeGrafter"/>
</dbReference>
<proteinExistence type="predicted"/>
<keyword evidence="1" id="KW-0805">Transcription regulation</keyword>
<sequence>MQPGKLSSSPVRTRCRNGPSGIDTVWPKPQQGERIANKAMMTPLARGLSILSAFDGRTPSLSNLDIAHATGLPAPTVLRLSRSLVTLGYLNHDEATRRYSLAPGSLALGYAAISDADIQRVASAEMRKFAEETHTLVLLGTRDRLEVIVLDAQRSSEAIFDLQLTAGMRVQIAYSLMGWTLMAVLPEAERTYLHRKVERRAGQLWAPIRQRMLEKIDQVRDLGFATLHGHWEPEIAGVAAPILLPGRPPVVLACVSRAGAQSKVQVERELGQRLAALARTLEAVCRTATDSNHGEMPPEHPSLHLEAATRRPAQITMTLDRGLQLLRAFHAERAPRTIRELECETGMSRSAAARLTSTLVHLGFLRRIAGSPHLELASGVFSIGQAFVETNAVRRLAGPVLQRLADRLGVCVALAVPDRLDMLYVAHRTSSRISTLRLGVGSLVPMSTTAIGRAWLWALPDHERARYMMPLLEKAGAQAVEIRNRIERAFDELRSTGVCTSVGEYQRHSYGIALPIRVGRSATPMSLACSAVDVDPDIEAIRRRIAPELRRAALELTAVLNHAHSAP</sequence>
<evidence type="ECO:0000313" key="7">
    <source>
        <dbReference type="EMBL" id="ABB06629.1"/>
    </source>
</evidence>
<evidence type="ECO:0000313" key="8">
    <source>
        <dbReference type="Proteomes" id="UP000002705"/>
    </source>
</evidence>
<dbReference type="SUPFAM" id="SSF46785">
    <property type="entry name" value="Winged helix' DNA-binding domain"/>
    <property type="match status" value="2"/>
</dbReference>
<dbReference type="Gene3D" id="1.10.10.10">
    <property type="entry name" value="Winged helix-like DNA-binding domain superfamily/Winged helix DNA-binding domain"/>
    <property type="match status" value="2"/>
</dbReference>
<feature type="compositionally biased region" description="Polar residues" evidence="4">
    <location>
        <begin position="1"/>
        <end position="11"/>
    </location>
</feature>
<dbReference type="InterPro" id="IPR029016">
    <property type="entry name" value="GAF-like_dom_sf"/>
</dbReference>
<dbReference type="SUPFAM" id="SSF55781">
    <property type="entry name" value="GAF domain-like"/>
    <property type="match status" value="2"/>
</dbReference>
<evidence type="ECO:0000256" key="2">
    <source>
        <dbReference type="ARBA" id="ARBA00023125"/>
    </source>
</evidence>
<feature type="domain" description="HTH iclR-type" evidence="5">
    <location>
        <begin position="316"/>
        <end position="385"/>
    </location>
</feature>
<keyword evidence="3" id="KW-0804">Transcription</keyword>
<dbReference type="InterPro" id="IPR036388">
    <property type="entry name" value="WH-like_DNA-bd_sf"/>
</dbReference>
<dbReference type="PROSITE" id="PS51077">
    <property type="entry name" value="HTH_ICLR"/>
    <property type="match status" value="2"/>
</dbReference>
<reference evidence="7" key="1">
    <citation type="submission" date="2009-01" db="EMBL/GenBank/DDBJ databases">
        <title>Complete sequence of chromosome 3 of Burkholderia sp. 383.</title>
        <authorList>
            <consortium name="US DOE Joint Genome Institute"/>
            <person name="Copeland A."/>
            <person name="Lucas S."/>
            <person name="Lapidus A."/>
            <person name="Barry K."/>
            <person name="Detter J.C."/>
            <person name="Glavina T."/>
            <person name="Hammon N."/>
            <person name="Israni S."/>
            <person name="Pitluck S."/>
            <person name="Chain P."/>
            <person name="Malfatti S."/>
            <person name="Shin M."/>
            <person name="Vergez L."/>
            <person name="Schmutz J."/>
            <person name="Larimer F."/>
            <person name="Land M."/>
            <person name="Kyrpides N."/>
            <person name="Lykidis A."/>
            <person name="Richardson P."/>
        </authorList>
    </citation>
    <scope>NUCLEOTIDE SEQUENCE</scope>
    <source>
        <strain evidence="7">383</strain>
    </source>
</reference>
<dbReference type="AlphaFoldDB" id="Q39LN7"/>
<dbReference type="PROSITE" id="PS51078">
    <property type="entry name" value="ICLR_ED"/>
    <property type="match status" value="2"/>
</dbReference>
<feature type="region of interest" description="Disordered" evidence="4">
    <location>
        <begin position="1"/>
        <end position="22"/>
    </location>
</feature>